<dbReference type="Gene3D" id="3.40.50.360">
    <property type="match status" value="1"/>
</dbReference>
<dbReference type="SUPFAM" id="SSF52218">
    <property type="entry name" value="Flavoproteins"/>
    <property type="match status" value="1"/>
</dbReference>
<keyword evidence="2" id="KW-1185">Reference proteome</keyword>
<protein>
    <submittedName>
        <fullName evidence="1">Flavodoxin-like fold</fullName>
    </submittedName>
</protein>
<accession>A0A1M6MHX9</accession>
<dbReference type="AlphaFoldDB" id="A0A1M6MHX9"/>
<reference evidence="1 2" key="1">
    <citation type="submission" date="2016-11" db="EMBL/GenBank/DDBJ databases">
        <authorList>
            <person name="Jaros S."/>
            <person name="Januszkiewicz K."/>
            <person name="Wedrychowicz H."/>
        </authorList>
    </citation>
    <scope>NUCLEOTIDE SEQUENCE [LARGE SCALE GENOMIC DNA]</scope>
    <source>
        <strain evidence="1 2">DSM 21758</strain>
    </source>
</reference>
<dbReference type="RefSeq" id="WP_072988390.1">
    <property type="nucleotide sequence ID" value="NZ_FQZB01000011.1"/>
</dbReference>
<sequence length="220" mass="25030">MVKNILIAIGSPKSKKSNSESIGNYIMDKLNKKEAHCSMIYLRKEGQQVECVDVSDTIVLVLPIYQNSVPGLVVKFFETLYENREKLKAKQKKLFVITNSGFPEVEANKAAIKTCELFAKEMGFEWMGGISLSPGTLIDGNELEKSAKTYKKFMTSLNMLINSFINDESVPKEVYKLMSKSFMNPFFYRICGRIIQIPVKNKIGKDKFFAKPLDYGYQTK</sequence>
<dbReference type="EMBL" id="FQZB01000011">
    <property type="protein sequence ID" value="SHJ83068.1"/>
    <property type="molecule type" value="Genomic_DNA"/>
</dbReference>
<dbReference type="InterPro" id="IPR029039">
    <property type="entry name" value="Flavoprotein-like_sf"/>
</dbReference>
<proteinExistence type="predicted"/>
<name>A0A1M6MHX9_9CLOT</name>
<dbReference type="STRING" id="1121302.SAMN02745163_02643"/>
<evidence type="ECO:0000313" key="1">
    <source>
        <dbReference type="EMBL" id="SHJ83068.1"/>
    </source>
</evidence>
<gene>
    <name evidence="1" type="ORF">SAMN02745163_02643</name>
</gene>
<dbReference type="Proteomes" id="UP000184310">
    <property type="component" value="Unassembled WGS sequence"/>
</dbReference>
<dbReference type="OrthoDB" id="1026745at2"/>
<organism evidence="1 2">
    <name type="scientific">Clostridium cavendishii DSM 21758</name>
    <dbReference type="NCBI Taxonomy" id="1121302"/>
    <lineage>
        <taxon>Bacteria</taxon>
        <taxon>Bacillati</taxon>
        <taxon>Bacillota</taxon>
        <taxon>Clostridia</taxon>
        <taxon>Eubacteriales</taxon>
        <taxon>Clostridiaceae</taxon>
        <taxon>Clostridium</taxon>
    </lineage>
</organism>
<evidence type="ECO:0000313" key="2">
    <source>
        <dbReference type="Proteomes" id="UP000184310"/>
    </source>
</evidence>